<keyword evidence="5 8" id="KW-0436">Ligase</keyword>
<comment type="subunit">
    <text evidence="5">Homodimer.</text>
</comment>
<dbReference type="Pfam" id="PF13393">
    <property type="entry name" value="tRNA-synt_His"/>
    <property type="match status" value="1"/>
</dbReference>
<dbReference type="PANTHER" id="PTHR43707:SF1">
    <property type="entry name" value="HISTIDINE--TRNA LIGASE, MITOCHONDRIAL-RELATED"/>
    <property type="match status" value="1"/>
</dbReference>
<dbReference type="PANTHER" id="PTHR43707">
    <property type="entry name" value="HISTIDYL-TRNA SYNTHETASE"/>
    <property type="match status" value="1"/>
</dbReference>
<feature type="binding site" evidence="6">
    <location>
        <position position="111"/>
    </location>
    <ligand>
        <name>L-histidine</name>
        <dbReference type="ChEBI" id="CHEBI:57595"/>
    </ligand>
</feature>
<feature type="binding site" evidence="6">
    <location>
        <position position="125"/>
    </location>
    <ligand>
        <name>L-histidine</name>
        <dbReference type="ChEBI" id="CHEBI:57595"/>
    </ligand>
</feature>
<feature type="domain" description="Aminoacyl-transfer RNA synthetases class-II family profile" evidence="7">
    <location>
        <begin position="10"/>
        <end position="425"/>
    </location>
</feature>
<keyword evidence="5" id="KW-0648">Protein biosynthesis</keyword>
<proteinExistence type="inferred from homology"/>
<dbReference type="GO" id="GO:0004821">
    <property type="term" value="F:histidine-tRNA ligase activity"/>
    <property type="evidence" value="ECO:0007669"/>
    <property type="project" value="UniProtKB-UniRule"/>
</dbReference>
<dbReference type="InterPro" id="IPR006195">
    <property type="entry name" value="aa-tRNA-synth_II"/>
</dbReference>
<dbReference type="EMBL" id="PCXU01000014">
    <property type="protein sequence ID" value="PIR43657.1"/>
    <property type="molecule type" value="Genomic_DNA"/>
</dbReference>
<dbReference type="SUPFAM" id="SSF52954">
    <property type="entry name" value="Class II aaRS ABD-related"/>
    <property type="match status" value="1"/>
</dbReference>
<dbReference type="AlphaFoldDB" id="A0A2H0RAZ9"/>
<organism evidence="8 9">
    <name type="scientific">candidate division WWE3 bacterium CG10_big_fil_rev_8_21_14_0_10_32_10</name>
    <dbReference type="NCBI Taxonomy" id="1975090"/>
    <lineage>
        <taxon>Bacteria</taxon>
        <taxon>Katanobacteria</taxon>
    </lineage>
</organism>
<evidence type="ECO:0000313" key="8">
    <source>
        <dbReference type="EMBL" id="PIR43657.1"/>
    </source>
</evidence>
<dbReference type="InterPro" id="IPR004154">
    <property type="entry name" value="Anticodon-bd"/>
</dbReference>
<dbReference type="SUPFAM" id="SSF55681">
    <property type="entry name" value="Class II aaRS and biotin synthetases"/>
    <property type="match status" value="1"/>
</dbReference>
<evidence type="ECO:0000256" key="5">
    <source>
        <dbReference type="HAMAP-Rule" id="MF_00127"/>
    </source>
</evidence>
<evidence type="ECO:0000256" key="2">
    <source>
        <dbReference type="ARBA" id="ARBA00022741"/>
    </source>
</evidence>
<dbReference type="InterPro" id="IPR036621">
    <property type="entry name" value="Anticodon-bd_dom_sf"/>
</dbReference>
<dbReference type="InterPro" id="IPR045864">
    <property type="entry name" value="aa-tRNA-synth_II/BPL/LPL"/>
</dbReference>
<dbReference type="Pfam" id="PF03129">
    <property type="entry name" value="HGTP_anticodon"/>
    <property type="match status" value="1"/>
</dbReference>
<evidence type="ECO:0000259" key="7">
    <source>
        <dbReference type="PROSITE" id="PS50862"/>
    </source>
</evidence>
<dbReference type="GO" id="GO:0005524">
    <property type="term" value="F:ATP binding"/>
    <property type="evidence" value="ECO:0007669"/>
    <property type="project" value="UniProtKB-UniRule"/>
</dbReference>
<dbReference type="HAMAP" id="MF_00127">
    <property type="entry name" value="His_tRNA_synth"/>
    <property type="match status" value="1"/>
</dbReference>
<sequence length="425" mass="49463">MKLSNLPPKGMYDWFPKEYKIRKYIFDTWRSVCTSYGYEEYLTPTLENADVYRAKSGEDIGGKELMVFKDKVGRELALRPEMTPSVTRMLSRKINELPKPIRYFSIANFFRNEKPQKGRNREFWQLNFDIFGDSSLNADLEVLQIAIEIMLAFNPPKGSFKLFINNRKLIDYIVKSFGISDTSKVDIIRTLDKIGKISKEDIEEKLLNLGIEENTVSKIYKIFSSENEELFIREFPEIEESDVYKDTLKIFSFLESLGYSEYVEFKPSLMRGFDYYDGLIFEVFDTNKENPRAMFGGGRYNGLSEIFGVAPFSAVGAAPGDETLRLFIKNWNLEQNIIEIKEDVYFLPVLDKKLYFKTLEIAKKLRKEGKVVVQELNKKSLRDALDTANKRGYKYTVIFGEYELKDGVYKIKNMESGEENSVKYS</sequence>
<evidence type="ECO:0000256" key="3">
    <source>
        <dbReference type="ARBA" id="ARBA00023146"/>
    </source>
</evidence>
<evidence type="ECO:0000256" key="4">
    <source>
        <dbReference type="ARBA" id="ARBA00047639"/>
    </source>
</evidence>
<dbReference type="GO" id="GO:0005737">
    <property type="term" value="C:cytoplasm"/>
    <property type="evidence" value="ECO:0007669"/>
    <property type="project" value="UniProtKB-SubCell"/>
</dbReference>
<feature type="binding site" evidence="6">
    <location>
        <position position="129"/>
    </location>
    <ligand>
        <name>L-histidine</name>
        <dbReference type="ChEBI" id="CHEBI:57595"/>
    </ligand>
</feature>
<dbReference type="Gene3D" id="3.40.50.800">
    <property type="entry name" value="Anticodon-binding domain"/>
    <property type="match status" value="1"/>
</dbReference>
<keyword evidence="5" id="KW-0963">Cytoplasm</keyword>
<evidence type="ECO:0000313" key="9">
    <source>
        <dbReference type="Proteomes" id="UP000230214"/>
    </source>
</evidence>
<evidence type="ECO:0000256" key="6">
    <source>
        <dbReference type="PIRSR" id="PIRSR001549-1"/>
    </source>
</evidence>
<dbReference type="InterPro" id="IPR015807">
    <property type="entry name" value="His-tRNA-ligase"/>
</dbReference>
<dbReference type="NCBIfam" id="TIGR00442">
    <property type="entry name" value="hisS"/>
    <property type="match status" value="1"/>
</dbReference>
<dbReference type="PIRSF" id="PIRSF001549">
    <property type="entry name" value="His-tRNA_synth"/>
    <property type="match status" value="1"/>
</dbReference>
<accession>A0A2H0RAZ9</accession>
<dbReference type="EC" id="6.1.1.21" evidence="5"/>
<name>A0A2H0RAZ9_UNCKA</name>
<feature type="binding site" evidence="6">
    <location>
        <begin position="81"/>
        <end position="83"/>
    </location>
    <ligand>
        <name>L-histidine</name>
        <dbReference type="ChEBI" id="CHEBI:57595"/>
    </ligand>
</feature>
<comment type="catalytic activity">
    <reaction evidence="4 5">
        <text>tRNA(His) + L-histidine + ATP = L-histidyl-tRNA(His) + AMP + diphosphate + H(+)</text>
        <dbReference type="Rhea" id="RHEA:17313"/>
        <dbReference type="Rhea" id="RHEA-COMP:9665"/>
        <dbReference type="Rhea" id="RHEA-COMP:9689"/>
        <dbReference type="ChEBI" id="CHEBI:15378"/>
        <dbReference type="ChEBI" id="CHEBI:30616"/>
        <dbReference type="ChEBI" id="CHEBI:33019"/>
        <dbReference type="ChEBI" id="CHEBI:57595"/>
        <dbReference type="ChEBI" id="CHEBI:78442"/>
        <dbReference type="ChEBI" id="CHEBI:78527"/>
        <dbReference type="ChEBI" id="CHEBI:456215"/>
        <dbReference type="EC" id="6.1.1.21"/>
    </reaction>
</comment>
<dbReference type="InterPro" id="IPR004516">
    <property type="entry name" value="HisRS/HisZ"/>
</dbReference>
<keyword evidence="2 5" id="KW-0547">Nucleotide-binding</keyword>
<dbReference type="CDD" id="cd00773">
    <property type="entry name" value="HisRS-like_core"/>
    <property type="match status" value="1"/>
</dbReference>
<keyword evidence="5" id="KW-0067">ATP-binding</keyword>
<gene>
    <name evidence="5" type="primary">hisS</name>
    <name evidence="8" type="ORF">COV24_01640</name>
</gene>
<dbReference type="Gene3D" id="3.30.930.10">
    <property type="entry name" value="Bira Bifunctional Protein, Domain 2"/>
    <property type="match status" value="1"/>
</dbReference>
<dbReference type="PROSITE" id="PS50862">
    <property type="entry name" value="AA_TRNA_LIGASE_II"/>
    <property type="match status" value="1"/>
</dbReference>
<dbReference type="GO" id="GO:0006427">
    <property type="term" value="P:histidyl-tRNA aminoacylation"/>
    <property type="evidence" value="ECO:0007669"/>
    <property type="project" value="UniProtKB-UniRule"/>
</dbReference>
<dbReference type="InterPro" id="IPR041715">
    <property type="entry name" value="HisRS-like_core"/>
</dbReference>
<keyword evidence="3 5" id="KW-0030">Aminoacyl-tRNA synthetase</keyword>
<reference evidence="8 9" key="1">
    <citation type="submission" date="2017-09" db="EMBL/GenBank/DDBJ databases">
        <title>Depth-based differentiation of microbial function through sediment-hosted aquifers and enrichment of novel symbionts in the deep terrestrial subsurface.</title>
        <authorList>
            <person name="Probst A.J."/>
            <person name="Ladd B."/>
            <person name="Jarett J.K."/>
            <person name="Geller-Mcgrath D.E."/>
            <person name="Sieber C.M."/>
            <person name="Emerson J.B."/>
            <person name="Anantharaman K."/>
            <person name="Thomas B.C."/>
            <person name="Malmstrom R."/>
            <person name="Stieglmeier M."/>
            <person name="Klingl A."/>
            <person name="Woyke T."/>
            <person name="Ryan C.M."/>
            <person name="Banfield J.F."/>
        </authorList>
    </citation>
    <scope>NUCLEOTIDE SEQUENCE [LARGE SCALE GENOMIC DNA]</scope>
    <source>
        <strain evidence="8">CG10_big_fil_rev_8_21_14_0_10_32_10</strain>
    </source>
</reference>
<comment type="caution">
    <text evidence="8">The sequence shown here is derived from an EMBL/GenBank/DDBJ whole genome shotgun (WGS) entry which is preliminary data.</text>
</comment>
<comment type="similarity">
    <text evidence="1 5">Belongs to the class-II aminoacyl-tRNA synthetase family.</text>
</comment>
<evidence type="ECO:0000256" key="1">
    <source>
        <dbReference type="ARBA" id="ARBA00008226"/>
    </source>
</evidence>
<protein>
    <recommendedName>
        <fullName evidence="5">Histidine--tRNA ligase</fullName>
        <ecNumber evidence="5">6.1.1.21</ecNumber>
    </recommendedName>
    <alternativeName>
        <fullName evidence="5">Histidyl-tRNA synthetase</fullName>
        <shortName evidence="5">HisRS</shortName>
    </alternativeName>
</protein>
<feature type="binding site" evidence="6">
    <location>
        <position position="271"/>
    </location>
    <ligand>
        <name>L-histidine</name>
        <dbReference type="ChEBI" id="CHEBI:57595"/>
    </ligand>
</feature>
<comment type="subcellular location">
    <subcellularLocation>
        <location evidence="5">Cytoplasm</location>
    </subcellularLocation>
</comment>
<dbReference type="Proteomes" id="UP000230214">
    <property type="component" value="Unassembled WGS sequence"/>
</dbReference>
<feature type="binding site" evidence="6">
    <location>
        <begin position="275"/>
        <end position="276"/>
    </location>
    <ligand>
        <name>L-histidine</name>
        <dbReference type="ChEBI" id="CHEBI:57595"/>
    </ligand>
</feature>